<name>A0A3B0UJD5_9ZZZZ</name>
<evidence type="ECO:0000256" key="1">
    <source>
        <dbReference type="ARBA" id="ARBA00006056"/>
    </source>
</evidence>
<protein>
    <recommendedName>
        <fullName evidence="4">Malate dehydrogenase</fullName>
    </recommendedName>
</protein>
<dbReference type="InterPro" id="IPR043143">
    <property type="entry name" value="Mal/L-sulf/L-lact_DH-like_NADP"/>
</dbReference>
<reference evidence="3" key="1">
    <citation type="submission" date="2018-06" db="EMBL/GenBank/DDBJ databases">
        <authorList>
            <person name="Zhirakovskaya E."/>
        </authorList>
    </citation>
    <scope>NUCLEOTIDE SEQUENCE</scope>
</reference>
<dbReference type="PANTHER" id="PTHR11091">
    <property type="entry name" value="OXIDOREDUCTASE-RELATED"/>
    <property type="match status" value="1"/>
</dbReference>
<dbReference type="InterPro" id="IPR003767">
    <property type="entry name" value="Malate/L-lactate_DH-like"/>
</dbReference>
<dbReference type="PANTHER" id="PTHR11091:SF0">
    <property type="entry name" value="MALATE DEHYDROGENASE"/>
    <property type="match status" value="1"/>
</dbReference>
<dbReference type="Gene3D" id="1.10.1530.10">
    <property type="match status" value="1"/>
</dbReference>
<dbReference type="AlphaFoldDB" id="A0A3B0UJD5"/>
<dbReference type="InterPro" id="IPR043144">
    <property type="entry name" value="Mal/L-sulf/L-lact_DH-like_ah"/>
</dbReference>
<dbReference type="Gene3D" id="3.30.1370.60">
    <property type="entry name" value="Hypothetical oxidoreductase yiak, domain 2"/>
    <property type="match status" value="1"/>
</dbReference>
<sequence length="359" mass="37424">MADYPTSETDVRIAPKTLVNTVKAIFIACKMSEKDASLLTDSLVHADLRGVHSHGVLRIPDYVHKLTIGGVDPKAAPLIASSKKGAIVVDGNNNMGQIGASYAMDLAIEAAGENGIALSALRGSNHCGALDWYTLRAAKAGMIGLVGSNALPTMAPVGGRDKIVGMNPISIAIPGANEPAVVLDLAFGATAHGKIRVYHQKGLSIPEGWAFDADGNPTTDAKIALDGLIQPAGGHKGIALAMMVGMLSTLLSGAGYGTALGDMVDGPIAGRDGQFFMAINIAAFRQLAAFGSDVDEIVSEVHASTRTDPDRAILVPGEMESQYEKEYNLRGIILPRRTIDDIADVGKELGLDLSGFVTL</sequence>
<accession>A0A3B0UJD5</accession>
<comment type="similarity">
    <text evidence="1">Belongs to the LDH2/MDH2 oxidoreductase family.</text>
</comment>
<dbReference type="GO" id="GO:0016491">
    <property type="term" value="F:oxidoreductase activity"/>
    <property type="evidence" value="ECO:0007669"/>
    <property type="project" value="UniProtKB-KW"/>
</dbReference>
<evidence type="ECO:0008006" key="4">
    <source>
        <dbReference type="Google" id="ProtNLM"/>
    </source>
</evidence>
<gene>
    <name evidence="3" type="ORF">MNBD_ALPHA11-629</name>
</gene>
<evidence type="ECO:0000313" key="3">
    <source>
        <dbReference type="EMBL" id="VAW20344.1"/>
    </source>
</evidence>
<keyword evidence="2" id="KW-0560">Oxidoreductase</keyword>
<dbReference type="InterPro" id="IPR036111">
    <property type="entry name" value="Mal/L-sulfo/L-lacto_DH-like_sf"/>
</dbReference>
<evidence type="ECO:0000256" key="2">
    <source>
        <dbReference type="ARBA" id="ARBA00023002"/>
    </source>
</evidence>
<proteinExistence type="inferred from homology"/>
<dbReference type="EMBL" id="UOEQ01000268">
    <property type="protein sequence ID" value="VAW20344.1"/>
    <property type="molecule type" value="Genomic_DNA"/>
</dbReference>
<organism evidence="3">
    <name type="scientific">hydrothermal vent metagenome</name>
    <dbReference type="NCBI Taxonomy" id="652676"/>
    <lineage>
        <taxon>unclassified sequences</taxon>
        <taxon>metagenomes</taxon>
        <taxon>ecological metagenomes</taxon>
    </lineage>
</organism>
<dbReference type="Pfam" id="PF02615">
    <property type="entry name" value="Ldh_2"/>
    <property type="match status" value="1"/>
</dbReference>
<dbReference type="SUPFAM" id="SSF89733">
    <property type="entry name" value="L-sulfolactate dehydrogenase-like"/>
    <property type="match status" value="1"/>
</dbReference>